<reference evidence="2 3" key="1">
    <citation type="submission" date="2020-05" db="EMBL/GenBank/DDBJ databases">
        <title>Identification and distribution of gene clusters putatively required for synthesis of sphingolipid metabolism inhibitors in phylogenetically diverse species of the filamentous fungus Fusarium.</title>
        <authorList>
            <person name="Kim H.-S."/>
            <person name="Busman M."/>
            <person name="Brown D.W."/>
            <person name="Divon H."/>
            <person name="Uhlig S."/>
            <person name="Proctor R.H."/>
        </authorList>
    </citation>
    <scope>NUCLEOTIDE SEQUENCE [LARGE SCALE GENOMIC DNA]</scope>
    <source>
        <strain evidence="2 3">NRRL 20693</strain>
    </source>
</reference>
<dbReference type="AlphaFoldDB" id="A0A8H5WTJ6"/>
<proteinExistence type="predicted"/>
<comment type="caution">
    <text evidence="2">The sequence shown here is derived from an EMBL/GenBank/DDBJ whole genome shotgun (WGS) entry which is preliminary data.</text>
</comment>
<sequence>MQDAVRPDEQLAREVYIKGYQTWSTLHDSLSSKTFLPAVHLQQLLTAFPNCPAFPNNLEVDNPYRNVAIAKGTATWLTSDDTEHLPSFQSETLFYIASHAPTKVILTTDTRQSAATLPDIFGDQSPHIPILLQAWAYILSARWAELIPGAELFQHDTSELNKPVGDSTLNAKIPITISIGKVSQEAARWWTSILSVGGWTAIIKCRDGSTLYSPWSAVLEPELSLRISADIESSSSVSHTTATSFAAACQYLADYCKSHSISNDLSLAGLSAALLIPTVNFNHRPIKLAIPEIADKAKSQASKPPSALKFRMPDTPQLDRLLTLSCHARGVKSLLASVFFEPEVCCNVVGKWLDGSFAFLNRVKDPHLLLRILIERDPGLGFLWIGSFITGAYHQTLREGRAGWWIIDLEAAAWTNTLVSFIQLPVPRLQHTTQSISRANECRLLFLCHGMSYTIPPLFPFPPFGSSALVDTNLEVHEHSLCGEAHGLRYGYFTWRCTDGLEVEQRFETTFIEPRSKNGRQSSQEPDIDVDYDDDYDSDDETSAMITRNMFTYLRGEDGFPVAERAIREHEWIDNLDSDDDTPIDGDVRSTAGGQLHGWLQKIATHRSHSL</sequence>
<evidence type="ECO:0000313" key="3">
    <source>
        <dbReference type="Proteomes" id="UP000567885"/>
    </source>
</evidence>
<feature type="compositionally biased region" description="Acidic residues" evidence="1">
    <location>
        <begin position="526"/>
        <end position="539"/>
    </location>
</feature>
<name>A0A8H5WTJ6_FUSHE</name>
<feature type="region of interest" description="Disordered" evidence="1">
    <location>
        <begin position="514"/>
        <end position="539"/>
    </location>
</feature>
<dbReference type="Proteomes" id="UP000567885">
    <property type="component" value="Unassembled WGS sequence"/>
</dbReference>
<evidence type="ECO:0000313" key="2">
    <source>
        <dbReference type="EMBL" id="KAF5674972.1"/>
    </source>
</evidence>
<evidence type="ECO:0000256" key="1">
    <source>
        <dbReference type="SAM" id="MobiDB-lite"/>
    </source>
</evidence>
<accession>A0A8H5WTJ6</accession>
<keyword evidence="3" id="KW-1185">Reference proteome</keyword>
<organism evidence="2 3">
    <name type="scientific">Fusarium heterosporum</name>
    <dbReference type="NCBI Taxonomy" id="42747"/>
    <lineage>
        <taxon>Eukaryota</taxon>
        <taxon>Fungi</taxon>
        <taxon>Dikarya</taxon>
        <taxon>Ascomycota</taxon>
        <taxon>Pezizomycotina</taxon>
        <taxon>Sordariomycetes</taxon>
        <taxon>Hypocreomycetidae</taxon>
        <taxon>Hypocreales</taxon>
        <taxon>Nectriaceae</taxon>
        <taxon>Fusarium</taxon>
        <taxon>Fusarium heterosporum species complex</taxon>
    </lineage>
</organism>
<dbReference type="OrthoDB" id="3549294at2759"/>
<dbReference type="EMBL" id="JAAGWQ010000044">
    <property type="protein sequence ID" value="KAF5674972.1"/>
    <property type="molecule type" value="Genomic_DNA"/>
</dbReference>
<gene>
    <name evidence="2" type="ORF">FHETE_2723</name>
</gene>
<protein>
    <submittedName>
        <fullName evidence="2">Immunoglobulin variable region used by the ITC63B heavy chain</fullName>
    </submittedName>
</protein>